<keyword evidence="3" id="KW-0328">Glycosyltransferase</keyword>
<dbReference type="GO" id="GO:0009247">
    <property type="term" value="P:glycolipid biosynthetic process"/>
    <property type="evidence" value="ECO:0007669"/>
    <property type="project" value="InterPro"/>
</dbReference>
<dbReference type="Pfam" id="PF04101">
    <property type="entry name" value="Glyco_tran_28_C"/>
    <property type="match status" value="1"/>
</dbReference>
<evidence type="ECO:0000256" key="1">
    <source>
        <dbReference type="ARBA" id="ARBA00004370"/>
    </source>
</evidence>
<dbReference type="AlphaFoldDB" id="A0A366HSE6"/>
<evidence type="ECO:0000256" key="4">
    <source>
        <dbReference type="ARBA" id="ARBA00022679"/>
    </source>
</evidence>
<dbReference type="RefSeq" id="WP_113956161.1">
    <property type="nucleotide sequence ID" value="NZ_QNRR01000001.1"/>
</dbReference>
<evidence type="ECO:0000256" key="2">
    <source>
        <dbReference type="ARBA" id="ARBA00006962"/>
    </source>
</evidence>
<sequence>MILLLTAGFGDGHNTAARNVRNALERLAPQEEHLVVDVFDEAHPVFAPLMKQNYQMLITRAPKAWAWFYRNSGGMKFDSKPDITAGLRNAIGELLKKHQPRAIVCTYPIYSKLLGQIKTMGHRVPPVYTVVTDSISIHPLWLIAPSDGYCVADEASKDSAVKLGAEPEKVHITGFPVSLDFLTPPKPEECISAHGRMLYLPSTGVAHVARTLESLRPLVAAGVRLTLPVGKHASRLHHVVRSFTDSLPKADIEVMGWTNQIPKLLQTHDFVICKAGGAILHESLAATCPAIIDYVVPGQEEGNAELLTSHGCGVTTRTPEETGREAAKMLEHNRAEARRMKANMLAHSMPDAAMRIAHVVLDHSRPA</sequence>
<dbReference type="PANTHER" id="PTHR43025">
    <property type="entry name" value="MONOGALACTOSYLDIACYLGLYCEROL SYNTHASE"/>
    <property type="match status" value="1"/>
</dbReference>
<gene>
    <name evidence="7" type="ORF">DES53_1013</name>
</gene>
<proteinExistence type="inferred from homology"/>
<dbReference type="GO" id="GO:0016758">
    <property type="term" value="F:hexosyltransferase activity"/>
    <property type="evidence" value="ECO:0007669"/>
    <property type="project" value="InterPro"/>
</dbReference>
<accession>A0A366HSE6</accession>
<dbReference type="InterPro" id="IPR007235">
    <property type="entry name" value="Glyco_trans_28_C"/>
</dbReference>
<dbReference type="PANTHER" id="PTHR43025:SF3">
    <property type="entry name" value="MONOGALACTOSYLDIACYLGLYCEROL SYNTHASE 1, CHLOROPLASTIC"/>
    <property type="match status" value="1"/>
</dbReference>
<evidence type="ECO:0000259" key="5">
    <source>
        <dbReference type="Pfam" id="PF04101"/>
    </source>
</evidence>
<protein>
    <submittedName>
        <fullName evidence="7">Processive 1,2-diacylglycerol beta-glucosyltransferase</fullName>
    </submittedName>
</protein>
<dbReference type="InterPro" id="IPR009695">
    <property type="entry name" value="Diacylglyc_glucosyltr_N"/>
</dbReference>
<keyword evidence="4 7" id="KW-0808">Transferase</keyword>
<dbReference type="Proteomes" id="UP000253426">
    <property type="component" value="Unassembled WGS sequence"/>
</dbReference>
<evidence type="ECO:0000313" key="8">
    <source>
        <dbReference type="Proteomes" id="UP000253426"/>
    </source>
</evidence>
<dbReference type="OrthoDB" id="9815663at2"/>
<keyword evidence="8" id="KW-1185">Reference proteome</keyword>
<evidence type="ECO:0000256" key="3">
    <source>
        <dbReference type="ARBA" id="ARBA00022676"/>
    </source>
</evidence>
<organism evidence="7 8">
    <name type="scientific">Roseimicrobium gellanilyticum</name>
    <dbReference type="NCBI Taxonomy" id="748857"/>
    <lineage>
        <taxon>Bacteria</taxon>
        <taxon>Pseudomonadati</taxon>
        <taxon>Verrucomicrobiota</taxon>
        <taxon>Verrucomicrobiia</taxon>
        <taxon>Verrucomicrobiales</taxon>
        <taxon>Verrucomicrobiaceae</taxon>
        <taxon>Roseimicrobium</taxon>
    </lineage>
</organism>
<evidence type="ECO:0000259" key="6">
    <source>
        <dbReference type="Pfam" id="PF06925"/>
    </source>
</evidence>
<comment type="caution">
    <text evidence="7">The sequence shown here is derived from an EMBL/GenBank/DDBJ whole genome shotgun (WGS) entry which is preliminary data.</text>
</comment>
<comment type="similarity">
    <text evidence="2">Belongs to the glycosyltransferase 28 family.</text>
</comment>
<reference evidence="7 8" key="1">
    <citation type="submission" date="2018-06" db="EMBL/GenBank/DDBJ databases">
        <title>Genomic Encyclopedia of Type Strains, Phase IV (KMG-IV): sequencing the most valuable type-strain genomes for metagenomic binning, comparative biology and taxonomic classification.</title>
        <authorList>
            <person name="Goeker M."/>
        </authorList>
    </citation>
    <scope>NUCLEOTIDE SEQUENCE [LARGE SCALE GENOMIC DNA]</scope>
    <source>
        <strain evidence="7 8">DSM 25532</strain>
    </source>
</reference>
<evidence type="ECO:0000313" key="7">
    <source>
        <dbReference type="EMBL" id="RBP47206.1"/>
    </source>
</evidence>
<dbReference type="Gene3D" id="3.40.50.2000">
    <property type="entry name" value="Glycogen Phosphorylase B"/>
    <property type="match status" value="1"/>
</dbReference>
<feature type="domain" description="Glycosyl transferase family 28 C-terminal" evidence="5">
    <location>
        <begin position="244"/>
        <end position="355"/>
    </location>
</feature>
<feature type="domain" description="Diacylglycerol glucosyltransferase N-terminal" evidence="6">
    <location>
        <begin position="13"/>
        <end position="177"/>
    </location>
</feature>
<comment type="subcellular location">
    <subcellularLocation>
        <location evidence="1">Membrane</location>
    </subcellularLocation>
</comment>
<dbReference type="SUPFAM" id="SSF53756">
    <property type="entry name" value="UDP-Glycosyltransferase/glycogen phosphorylase"/>
    <property type="match status" value="1"/>
</dbReference>
<name>A0A366HSE6_9BACT</name>
<dbReference type="EMBL" id="QNRR01000001">
    <property type="protein sequence ID" value="RBP47206.1"/>
    <property type="molecule type" value="Genomic_DNA"/>
</dbReference>
<dbReference type="InterPro" id="IPR050519">
    <property type="entry name" value="Glycosyltransf_28_UgtP"/>
</dbReference>
<dbReference type="Pfam" id="PF06925">
    <property type="entry name" value="MGDG_synth"/>
    <property type="match status" value="1"/>
</dbReference>
<dbReference type="GO" id="GO:0016020">
    <property type="term" value="C:membrane"/>
    <property type="evidence" value="ECO:0007669"/>
    <property type="project" value="UniProtKB-SubCell"/>
</dbReference>